<dbReference type="GO" id="GO:0071949">
    <property type="term" value="F:FAD binding"/>
    <property type="evidence" value="ECO:0007669"/>
    <property type="project" value="InterPro"/>
</dbReference>
<proteinExistence type="predicted"/>
<dbReference type="InterPro" id="IPR007024">
    <property type="entry name" value="BLUF_domain"/>
</dbReference>
<dbReference type="SUPFAM" id="SSF54975">
    <property type="entry name" value="Acylphosphatase/BLUF domain-like"/>
    <property type="match status" value="1"/>
</dbReference>
<dbReference type="PROSITE" id="PS50925">
    <property type="entry name" value="BLUF"/>
    <property type="match status" value="1"/>
</dbReference>
<reference evidence="2" key="1">
    <citation type="submission" date="2020-07" db="EMBL/GenBank/DDBJ databases">
        <title>Genome sequences of bacteria associated with the marine, planktonic diatom Thalassiosira profunda strain ECT2AJA-044.</title>
        <authorList>
            <person name="Gargas C.B."/>
            <person name="Roberts W.R."/>
            <person name="Alverson A.J."/>
        </authorList>
    </citation>
    <scope>NUCLEOTIDE SEQUENCE</scope>
    <source>
        <strain evidence="2">ECT2AJA-044</strain>
    </source>
</reference>
<sequence>MEKQGIRRIVFFSTAANDLEREDLLELFDMASRNSTANSLTGLSMYHRRSFCHIREGDPNEITKSLVRMEQSHWHYNLSIVSDTIVERRRFRKWFFAFEGGGKFGDRGPNQILEIHKIFETPELDYAFEDLACRSFAQAFTDDIKTPT</sequence>
<organism evidence="2 3">
    <name type="scientific">Cognatishimia activa</name>
    <dbReference type="NCBI Taxonomy" id="1715691"/>
    <lineage>
        <taxon>Bacteria</taxon>
        <taxon>Pseudomonadati</taxon>
        <taxon>Pseudomonadota</taxon>
        <taxon>Alphaproteobacteria</taxon>
        <taxon>Rhodobacterales</taxon>
        <taxon>Paracoccaceae</taxon>
        <taxon>Cognatishimia</taxon>
    </lineage>
</organism>
<gene>
    <name evidence="2" type="ORF">HZ995_00975</name>
</gene>
<dbReference type="Proteomes" id="UP000665026">
    <property type="component" value="Chromosome"/>
</dbReference>
<dbReference type="InterPro" id="IPR036046">
    <property type="entry name" value="Acylphosphatase-like_dom_sf"/>
</dbReference>
<evidence type="ECO:0000259" key="1">
    <source>
        <dbReference type="PROSITE" id="PS50925"/>
    </source>
</evidence>
<dbReference type="EMBL" id="CP060010">
    <property type="protein sequence ID" value="QTN36136.1"/>
    <property type="molecule type" value="Genomic_DNA"/>
</dbReference>
<evidence type="ECO:0000313" key="3">
    <source>
        <dbReference type="Proteomes" id="UP000665026"/>
    </source>
</evidence>
<dbReference type="KEGG" id="cact:HZ995_00975"/>
<accession>A0A975EPY8</accession>
<evidence type="ECO:0000313" key="2">
    <source>
        <dbReference type="EMBL" id="QTN36136.1"/>
    </source>
</evidence>
<feature type="domain" description="BLUF" evidence="1">
    <location>
        <begin position="6"/>
        <end position="97"/>
    </location>
</feature>
<dbReference type="Pfam" id="PF04940">
    <property type="entry name" value="BLUF"/>
    <property type="match status" value="1"/>
</dbReference>
<dbReference type="RefSeq" id="WP_209356840.1">
    <property type="nucleotide sequence ID" value="NZ_CP060010.1"/>
</dbReference>
<dbReference type="Gene3D" id="3.30.70.100">
    <property type="match status" value="1"/>
</dbReference>
<dbReference type="SMART" id="SM01034">
    <property type="entry name" value="BLUF"/>
    <property type="match status" value="1"/>
</dbReference>
<name>A0A975EPY8_9RHOB</name>
<dbReference type="GO" id="GO:0009882">
    <property type="term" value="F:blue light photoreceptor activity"/>
    <property type="evidence" value="ECO:0007669"/>
    <property type="project" value="InterPro"/>
</dbReference>
<protein>
    <submittedName>
        <fullName evidence="2">BLUF domain-containing protein</fullName>
    </submittedName>
</protein>
<dbReference type="AlphaFoldDB" id="A0A975EPY8"/>